<feature type="domain" description="4Fe-4S ferredoxin-type" evidence="5">
    <location>
        <begin position="13"/>
        <end position="42"/>
    </location>
</feature>
<gene>
    <name evidence="6" type="ORF">Q2T77_25880</name>
</gene>
<comment type="caution">
    <text evidence="6">The sequence shown here is derived from an EMBL/GenBank/DDBJ whole genome shotgun (WGS) entry which is preliminary data.</text>
</comment>
<dbReference type="Pfam" id="PF14697">
    <property type="entry name" value="Fer4_21"/>
    <property type="match status" value="1"/>
</dbReference>
<sequence length="85" mass="9110">MPLRPAGRPRPGWTPAIDTSRCTGCGWCVAACDSHLLSLEVAQWKKHAVLNDAVRCTGCSDCAVACPFHVITMRKGESPTSDACH</sequence>
<feature type="domain" description="4Fe-4S ferredoxin-type" evidence="5">
    <location>
        <begin position="46"/>
        <end position="76"/>
    </location>
</feature>
<accession>A0ABT8SCI1</accession>
<keyword evidence="2" id="KW-0479">Metal-binding</keyword>
<dbReference type="SUPFAM" id="SSF54862">
    <property type="entry name" value="4Fe-4S ferredoxins"/>
    <property type="match status" value="1"/>
</dbReference>
<organism evidence="6 7">
    <name type="scientific">Variovorax ginsengisoli</name>
    <dbReference type="NCBI Taxonomy" id="363844"/>
    <lineage>
        <taxon>Bacteria</taxon>
        <taxon>Pseudomonadati</taxon>
        <taxon>Pseudomonadota</taxon>
        <taxon>Betaproteobacteria</taxon>
        <taxon>Burkholderiales</taxon>
        <taxon>Comamonadaceae</taxon>
        <taxon>Variovorax</taxon>
    </lineage>
</organism>
<keyword evidence="4" id="KW-0411">Iron-sulfur</keyword>
<evidence type="ECO:0000256" key="3">
    <source>
        <dbReference type="ARBA" id="ARBA00023004"/>
    </source>
</evidence>
<dbReference type="EMBL" id="JAUKVY010000022">
    <property type="protein sequence ID" value="MDO1535717.1"/>
    <property type="molecule type" value="Genomic_DNA"/>
</dbReference>
<keyword evidence="7" id="KW-1185">Reference proteome</keyword>
<dbReference type="Proteomes" id="UP001169027">
    <property type="component" value="Unassembled WGS sequence"/>
</dbReference>
<evidence type="ECO:0000313" key="6">
    <source>
        <dbReference type="EMBL" id="MDO1535717.1"/>
    </source>
</evidence>
<evidence type="ECO:0000256" key="4">
    <source>
        <dbReference type="ARBA" id="ARBA00023014"/>
    </source>
</evidence>
<evidence type="ECO:0000256" key="2">
    <source>
        <dbReference type="ARBA" id="ARBA00022723"/>
    </source>
</evidence>
<dbReference type="InterPro" id="IPR017896">
    <property type="entry name" value="4Fe4S_Fe-S-bd"/>
</dbReference>
<dbReference type="InterPro" id="IPR050572">
    <property type="entry name" value="Fe-S_Ferredoxin"/>
</dbReference>
<dbReference type="PROSITE" id="PS00198">
    <property type="entry name" value="4FE4S_FER_1"/>
    <property type="match status" value="1"/>
</dbReference>
<dbReference type="PANTHER" id="PTHR43687">
    <property type="entry name" value="ADENYLYLSULFATE REDUCTASE, BETA SUBUNIT"/>
    <property type="match status" value="1"/>
</dbReference>
<keyword evidence="3" id="KW-0408">Iron</keyword>
<evidence type="ECO:0000313" key="7">
    <source>
        <dbReference type="Proteomes" id="UP001169027"/>
    </source>
</evidence>
<dbReference type="RefSeq" id="WP_301813676.1">
    <property type="nucleotide sequence ID" value="NZ_JAUJZH010000022.1"/>
</dbReference>
<evidence type="ECO:0000259" key="5">
    <source>
        <dbReference type="PROSITE" id="PS51379"/>
    </source>
</evidence>
<dbReference type="PROSITE" id="PS51379">
    <property type="entry name" value="4FE4S_FER_2"/>
    <property type="match status" value="2"/>
</dbReference>
<protein>
    <submittedName>
        <fullName evidence="6">4Fe-4S binding protein</fullName>
    </submittedName>
</protein>
<reference evidence="6" key="1">
    <citation type="submission" date="2023-06" db="EMBL/GenBank/DDBJ databases">
        <authorList>
            <person name="Jiang Y."/>
            <person name="Liu Q."/>
        </authorList>
    </citation>
    <scope>NUCLEOTIDE SEQUENCE</scope>
    <source>
        <strain evidence="6">CGMCC 1.12090</strain>
    </source>
</reference>
<dbReference type="InterPro" id="IPR017900">
    <property type="entry name" value="4Fe4S_Fe_S_CS"/>
</dbReference>
<dbReference type="PANTHER" id="PTHR43687:SF1">
    <property type="entry name" value="FERREDOXIN III"/>
    <property type="match status" value="1"/>
</dbReference>
<proteinExistence type="predicted"/>
<dbReference type="Gene3D" id="3.30.70.20">
    <property type="match status" value="2"/>
</dbReference>
<keyword evidence="1" id="KW-0004">4Fe-4S</keyword>
<evidence type="ECO:0000256" key="1">
    <source>
        <dbReference type="ARBA" id="ARBA00022485"/>
    </source>
</evidence>
<name>A0ABT8SCI1_9BURK</name>